<dbReference type="RefSeq" id="WP_244640848.1">
    <property type="nucleotide sequence ID" value="NZ_BMKB01000005.1"/>
</dbReference>
<keyword evidence="3" id="KW-0378">Hydrolase</keyword>
<proteinExistence type="inferred from homology"/>
<dbReference type="Pfam" id="PF02633">
    <property type="entry name" value="Creatininase"/>
    <property type="match status" value="1"/>
</dbReference>
<dbReference type="PANTHER" id="PTHR35005">
    <property type="entry name" value="3-DEHYDRO-SCYLLO-INOSOSE HYDROLASE"/>
    <property type="match status" value="1"/>
</dbReference>
<dbReference type="AlphaFoldDB" id="A0A916W106"/>
<keyword evidence="4" id="KW-0862">Zinc</keyword>
<evidence type="ECO:0000256" key="5">
    <source>
        <dbReference type="ARBA" id="ARBA00024029"/>
    </source>
</evidence>
<dbReference type="PANTHER" id="PTHR35005:SF1">
    <property type="entry name" value="2-AMINO-5-FORMYLAMINO-6-RIBOSYLAMINOPYRIMIDIN-4(3H)-ONE 5'-MONOPHOSPHATE DEFORMYLASE"/>
    <property type="match status" value="1"/>
</dbReference>
<evidence type="ECO:0000256" key="4">
    <source>
        <dbReference type="ARBA" id="ARBA00022833"/>
    </source>
</evidence>
<dbReference type="Gene3D" id="3.40.50.10310">
    <property type="entry name" value="Creatininase"/>
    <property type="match status" value="1"/>
</dbReference>
<reference evidence="6 7" key="1">
    <citation type="journal article" date="2014" name="Int. J. Syst. Evol. Microbiol.">
        <title>Complete genome sequence of Corynebacterium casei LMG S-19264T (=DSM 44701T), isolated from a smear-ripened cheese.</title>
        <authorList>
            <consortium name="US DOE Joint Genome Institute (JGI-PGF)"/>
            <person name="Walter F."/>
            <person name="Albersmeier A."/>
            <person name="Kalinowski J."/>
            <person name="Ruckert C."/>
        </authorList>
    </citation>
    <scope>NUCLEOTIDE SEQUENCE [LARGE SCALE GENOMIC DNA]</scope>
    <source>
        <strain evidence="6 7">CGMCC 1.15896</strain>
    </source>
</reference>
<keyword evidence="2" id="KW-0479">Metal-binding</keyword>
<comment type="similarity">
    <text evidence="5">Belongs to the creatininase superfamily.</text>
</comment>
<comment type="cofactor">
    <cofactor evidence="1">
        <name>Zn(2+)</name>
        <dbReference type="ChEBI" id="CHEBI:29105"/>
    </cofactor>
</comment>
<evidence type="ECO:0000313" key="7">
    <source>
        <dbReference type="Proteomes" id="UP000596977"/>
    </source>
</evidence>
<dbReference type="InterPro" id="IPR024087">
    <property type="entry name" value="Creatininase-like_sf"/>
</dbReference>
<dbReference type="SUPFAM" id="SSF102215">
    <property type="entry name" value="Creatininase"/>
    <property type="match status" value="1"/>
</dbReference>
<dbReference type="EMBL" id="BMKB01000005">
    <property type="protein sequence ID" value="GGA58947.1"/>
    <property type="molecule type" value="Genomic_DNA"/>
</dbReference>
<organism evidence="6 7">
    <name type="scientific">Pelagibacterium lentulum</name>
    <dbReference type="NCBI Taxonomy" id="2029865"/>
    <lineage>
        <taxon>Bacteria</taxon>
        <taxon>Pseudomonadati</taxon>
        <taxon>Pseudomonadota</taxon>
        <taxon>Alphaproteobacteria</taxon>
        <taxon>Hyphomicrobiales</taxon>
        <taxon>Devosiaceae</taxon>
        <taxon>Pelagibacterium</taxon>
    </lineage>
</organism>
<accession>A0A916W106</accession>
<protein>
    <submittedName>
        <fullName evidence="6">Creatininase</fullName>
    </submittedName>
</protein>
<dbReference type="GO" id="GO:0009231">
    <property type="term" value="P:riboflavin biosynthetic process"/>
    <property type="evidence" value="ECO:0007669"/>
    <property type="project" value="TreeGrafter"/>
</dbReference>
<evidence type="ECO:0000256" key="3">
    <source>
        <dbReference type="ARBA" id="ARBA00022801"/>
    </source>
</evidence>
<dbReference type="InterPro" id="IPR003785">
    <property type="entry name" value="Creatininase/forma_Hydrolase"/>
</dbReference>
<evidence type="ECO:0000256" key="2">
    <source>
        <dbReference type="ARBA" id="ARBA00022723"/>
    </source>
</evidence>
<dbReference type="GO" id="GO:0016811">
    <property type="term" value="F:hydrolase activity, acting on carbon-nitrogen (but not peptide) bonds, in linear amides"/>
    <property type="evidence" value="ECO:0007669"/>
    <property type="project" value="TreeGrafter"/>
</dbReference>
<dbReference type="Proteomes" id="UP000596977">
    <property type="component" value="Unassembled WGS sequence"/>
</dbReference>
<name>A0A916W106_9HYPH</name>
<evidence type="ECO:0000256" key="1">
    <source>
        <dbReference type="ARBA" id="ARBA00001947"/>
    </source>
</evidence>
<dbReference type="GO" id="GO:0046872">
    <property type="term" value="F:metal ion binding"/>
    <property type="evidence" value="ECO:0007669"/>
    <property type="project" value="UniProtKB-KW"/>
</dbReference>
<keyword evidence="7" id="KW-1185">Reference proteome</keyword>
<gene>
    <name evidence="6" type="ORF">GCM10011499_31320</name>
</gene>
<evidence type="ECO:0000313" key="6">
    <source>
        <dbReference type="EMBL" id="GGA58947.1"/>
    </source>
</evidence>
<sequence>MALSRLPSIDALAGHCLTDKTIGILPVGATEAHGPHLPVSTDCDIAEGHLTALAGHLPPKIDALVLPIQRIGASLEHAHLAGTHSADFASLLAEWFAIAKAFRESGGRKLVIVSSHGGNSAVVDSLILRARAELDMLAVGTGWLRFGYPEGLFDENERRYGIHGGDIETSLMLHYWPEKVDMARAENFVSRLERLEPQMAHLTAYGRHRFGWLSTDLHPAGVVGNAAAASAAKGAAAASHILGGFVDLLEDIDRFDLEWLGEQKA</sequence>
<comment type="caution">
    <text evidence="6">The sequence shown here is derived from an EMBL/GenBank/DDBJ whole genome shotgun (WGS) entry which is preliminary data.</text>
</comment>